<evidence type="ECO:0000313" key="1">
    <source>
        <dbReference type="EMBL" id="MBR9727311.1"/>
    </source>
</evidence>
<dbReference type="RefSeq" id="WP_153662677.1">
    <property type="nucleotide sequence ID" value="NZ_JAAIKR010000003.1"/>
</dbReference>
<dbReference type="EMBL" id="JAAIKR010000003">
    <property type="protein sequence ID" value="MBR9727311.1"/>
    <property type="molecule type" value="Genomic_DNA"/>
</dbReference>
<dbReference type="Proteomes" id="UP000811844">
    <property type="component" value="Unassembled WGS sequence"/>
</dbReference>
<reference evidence="1 2" key="1">
    <citation type="submission" date="2020-02" db="EMBL/GenBank/DDBJ databases">
        <title>Shewanella WXL01 sp. nov., a marine bacterium isolated from green algae in Luhuitou Fringing Reef (Northern South China Sea).</title>
        <authorList>
            <person name="Wang X."/>
        </authorList>
    </citation>
    <scope>NUCLEOTIDE SEQUENCE [LARGE SCALE GENOMIC DNA]</scope>
    <source>
        <strain evidence="1 2">MCCC 1A01895</strain>
    </source>
</reference>
<organism evidence="1 2">
    <name type="scientific">Shewanella intestini</name>
    <dbReference type="NCBI Taxonomy" id="2017544"/>
    <lineage>
        <taxon>Bacteria</taxon>
        <taxon>Pseudomonadati</taxon>
        <taxon>Pseudomonadota</taxon>
        <taxon>Gammaproteobacteria</taxon>
        <taxon>Alteromonadales</taxon>
        <taxon>Shewanellaceae</taxon>
        <taxon>Shewanella</taxon>
    </lineage>
</organism>
<protein>
    <submittedName>
        <fullName evidence="1">Uncharacterized protein</fullName>
    </submittedName>
</protein>
<proteinExistence type="predicted"/>
<evidence type="ECO:0000313" key="2">
    <source>
        <dbReference type="Proteomes" id="UP000811844"/>
    </source>
</evidence>
<accession>A0ABS5I063</accession>
<name>A0ABS5I063_9GAMM</name>
<keyword evidence="2" id="KW-1185">Reference proteome</keyword>
<sequence length="77" mass="9297">MKTWFIEQDRLWQFKFGVEDFLHAQHAAKACGQFVEDDEDEQTDNVPLSCYNCMYRRWEVDSFKCYRNQYLKSSAAK</sequence>
<comment type="caution">
    <text evidence="1">The sequence shown here is derived from an EMBL/GenBank/DDBJ whole genome shotgun (WGS) entry which is preliminary data.</text>
</comment>
<gene>
    <name evidence="1" type="ORF">G3R48_04810</name>
</gene>